<comment type="caution">
    <text evidence="2">The sequence shown here is derived from an EMBL/GenBank/DDBJ whole genome shotgun (WGS) entry which is preliminary data.</text>
</comment>
<proteinExistence type="predicted"/>
<evidence type="ECO:0000313" key="2">
    <source>
        <dbReference type="EMBL" id="KAB7730136.1"/>
    </source>
</evidence>
<evidence type="ECO:0000256" key="1">
    <source>
        <dbReference type="SAM" id="MobiDB-lite"/>
    </source>
</evidence>
<sequence>MGLLPDQFYTMGYGQAIGYIIARQEVAHEDWVSMMKGVRILATEIYNQDRKRRIKPEQYMSLPGEESPSVKRAKSRQDMTPEEKREALRQFAAGLAYTNTTT</sequence>
<protein>
    <submittedName>
        <fullName evidence="2">Uncharacterized protein</fullName>
    </submittedName>
</protein>
<dbReference type="RefSeq" id="WP_152124742.1">
    <property type="nucleotide sequence ID" value="NZ_WELI01000005.1"/>
</dbReference>
<dbReference type="Proteomes" id="UP000488299">
    <property type="component" value="Unassembled WGS sequence"/>
</dbReference>
<name>A0A7J5TYA6_9BACT</name>
<reference evidence="2 3" key="1">
    <citation type="submission" date="2019-10" db="EMBL/GenBank/DDBJ databases">
        <title>Rudanella paleaurantiibacter sp. nov., isolated from sludge.</title>
        <authorList>
            <person name="Xu S.Q."/>
        </authorList>
    </citation>
    <scope>NUCLEOTIDE SEQUENCE [LARGE SCALE GENOMIC DNA]</scope>
    <source>
        <strain evidence="2 3">HX-22-17</strain>
    </source>
</reference>
<organism evidence="2 3">
    <name type="scientific">Rudanella paleaurantiibacter</name>
    <dbReference type="NCBI Taxonomy" id="2614655"/>
    <lineage>
        <taxon>Bacteria</taxon>
        <taxon>Pseudomonadati</taxon>
        <taxon>Bacteroidota</taxon>
        <taxon>Cytophagia</taxon>
        <taxon>Cytophagales</taxon>
        <taxon>Cytophagaceae</taxon>
        <taxon>Rudanella</taxon>
    </lineage>
</organism>
<gene>
    <name evidence="2" type="ORF">F5984_13210</name>
</gene>
<accession>A0A7J5TYA6</accession>
<dbReference type="EMBL" id="WELI01000005">
    <property type="protein sequence ID" value="KAB7730136.1"/>
    <property type="molecule type" value="Genomic_DNA"/>
</dbReference>
<keyword evidence="3" id="KW-1185">Reference proteome</keyword>
<evidence type="ECO:0000313" key="3">
    <source>
        <dbReference type="Proteomes" id="UP000488299"/>
    </source>
</evidence>
<feature type="region of interest" description="Disordered" evidence="1">
    <location>
        <begin position="59"/>
        <end position="83"/>
    </location>
</feature>
<dbReference type="AlphaFoldDB" id="A0A7J5TYA6"/>